<organism evidence="2 3">
    <name type="scientific">Streptomyces sodiiphilus</name>
    <dbReference type="NCBI Taxonomy" id="226217"/>
    <lineage>
        <taxon>Bacteria</taxon>
        <taxon>Bacillati</taxon>
        <taxon>Actinomycetota</taxon>
        <taxon>Actinomycetes</taxon>
        <taxon>Kitasatosporales</taxon>
        <taxon>Streptomycetaceae</taxon>
        <taxon>Streptomyces</taxon>
    </lineage>
</organism>
<protein>
    <submittedName>
        <fullName evidence="2">Uncharacterized protein</fullName>
    </submittedName>
</protein>
<sequence length="176" mass="19355">MRLHTVDRRGKSAPMASATAYEARSVAVPFGNCTEPSNVKAGGKACPIRFQCAACPSYQPDPSYLPAIEDHVRSLKADKEMAVMMEADEFVVRNLDDQIAAFKGTVETMRRLMEAMNPDEREDVEQASGRPAQGPGRPGARLRRVPGHARLPWPSAAGAQHERGQTHPRRRPARDP</sequence>
<feature type="region of interest" description="Disordered" evidence="1">
    <location>
        <begin position="118"/>
        <end position="176"/>
    </location>
</feature>
<feature type="compositionally biased region" description="Basic residues" evidence="1">
    <location>
        <begin position="166"/>
        <end position="176"/>
    </location>
</feature>
<name>A0ABN2PQJ8_9ACTN</name>
<comment type="caution">
    <text evidence="2">The sequence shown here is derived from an EMBL/GenBank/DDBJ whole genome shotgun (WGS) entry which is preliminary data.</text>
</comment>
<proteinExistence type="predicted"/>
<accession>A0ABN2PQJ8</accession>
<evidence type="ECO:0000313" key="3">
    <source>
        <dbReference type="Proteomes" id="UP001501303"/>
    </source>
</evidence>
<gene>
    <name evidence="2" type="ORF">GCM10009716_39330</name>
</gene>
<dbReference type="EMBL" id="BAAAMJ010000046">
    <property type="protein sequence ID" value="GAA1927443.1"/>
    <property type="molecule type" value="Genomic_DNA"/>
</dbReference>
<evidence type="ECO:0000313" key="2">
    <source>
        <dbReference type="EMBL" id="GAA1927443.1"/>
    </source>
</evidence>
<feature type="compositionally biased region" description="Low complexity" evidence="1">
    <location>
        <begin position="129"/>
        <end position="139"/>
    </location>
</feature>
<reference evidence="2 3" key="1">
    <citation type="journal article" date="2019" name="Int. J. Syst. Evol. Microbiol.">
        <title>The Global Catalogue of Microorganisms (GCM) 10K type strain sequencing project: providing services to taxonomists for standard genome sequencing and annotation.</title>
        <authorList>
            <consortium name="The Broad Institute Genomics Platform"/>
            <consortium name="The Broad Institute Genome Sequencing Center for Infectious Disease"/>
            <person name="Wu L."/>
            <person name="Ma J."/>
        </authorList>
    </citation>
    <scope>NUCLEOTIDE SEQUENCE [LARGE SCALE GENOMIC DNA]</scope>
    <source>
        <strain evidence="2 3">JCM 13581</strain>
    </source>
</reference>
<keyword evidence="3" id="KW-1185">Reference proteome</keyword>
<evidence type="ECO:0000256" key="1">
    <source>
        <dbReference type="SAM" id="MobiDB-lite"/>
    </source>
</evidence>
<dbReference type="Proteomes" id="UP001501303">
    <property type="component" value="Unassembled WGS sequence"/>
</dbReference>